<gene>
    <name evidence="5" type="ORF">DdX_10725</name>
</gene>
<keyword evidence="6" id="KW-1185">Reference proteome</keyword>
<dbReference type="SUPFAM" id="SSF48403">
    <property type="entry name" value="Ankyrin repeat"/>
    <property type="match status" value="1"/>
</dbReference>
<name>A0AAD4N1E3_9BILA</name>
<keyword evidence="2 3" id="KW-0040">ANK repeat</keyword>
<dbReference type="InterPro" id="IPR036770">
    <property type="entry name" value="Ankyrin_rpt-contain_sf"/>
</dbReference>
<evidence type="ECO:0000256" key="4">
    <source>
        <dbReference type="SAM" id="SignalP"/>
    </source>
</evidence>
<keyword evidence="4" id="KW-0732">Signal</keyword>
<dbReference type="InterPro" id="IPR002110">
    <property type="entry name" value="Ankyrin_rpt"/>
</dbReference>
<dbReference type="Gene3D" id="1.25.40.20">
    <property type="entry name" value="Ankyrin repeat-containing domain"/>
    <property type="match status" value="1"/>
</dbReference>
<dbReference type="Proteomes" id="UP001201812">
    <property type="component" value="Unassembled WGS sequence"/>
</dbReference>
<keyword evidence="1" id="KW-0677">Repeat</keyword>
<dbReference type="GO" id="GO:0005737">
    <property type="term" value="C:cytoplasm"/>
    <property type="evidence" value="ECO:0007669"/>
    <property type="project" value="TreeGrafter"/>
</dbReference>
<feature type="repeat" description="ANK" evidence="3">
    <location>
        <begin position="78"/>
        <end position="110"/>
    </location>
</feature>
<dbReference type="Pfam" id="PF00023">
    <property type="entry name" value="Ank"/>
    <property type="match status" value="1"/>
</dbReference>
<dbReference type="Pfam" id="PF12796">
    <property type="entry name" value="Ank_2"/>
    <property type="match status" value="1"/>
</dbReference>
<evidence type="ECO:0000256" key="3">
    <source>
        <dbReference type="PROSITE-ProRule" id="PRU00023"/>
    </source>
</evidence>
<dbReference type="EMBL" id="JAKKPZ010000026">
    <property type="protein sequence ID" value="KAI1710367.1"/>
    <property type="molecule type" value="Genomic_DNA"/>
</dbReference>
<sequence length="305" mass="33027">MMFYSRTSIPIIFRNFILAGLMSAEFVTAPDPTDVLSEERAALHNGGLTWSWDLNTSTYVHPSHITKNPPGHEDAVRNSYTDLHLAAYGGKKEVIEGLIKPGTGVGDETKGHVKPGADLGTEIKDHVKAGTDLGTETKDHVKPGADINAKTKDGKTALSLAVVYGHDEIVKLLLENGASTWMPENFSLLDVAVISGNTRTVKHLIDTGKFVLNERLKYAHYITVLHRAVLCQNLEMVELLVSQGSSVNYQDTNDNTGLAAPIIAPAAYMYNRTKDNKVRSSLTQKCNLIPAGTHAASPNKAIKGA</sequence>
<protein>
    <submittedName>
        <fullName evidence="5">Serine/threonine-protein phosphatase 6 regulatory ankyrin repeat subunit B</fullName>
    </submittedName>
</protein>
<feature type="repeat" description="ANK" evidence="3">
    <location>
        <begin position="220"/>
        <end position="252"/>
    </location>
</feature>
<feature type="chain" id="PRO_5041940542" evidence="4">
    <location>
        <begin position="25"/>
        <end position="305"/>
    </location>
</feature>
<comment type="caution">
    <text evidence="5">The sequence shown here is derived from an EMBL/GenBank/DDBJ whole genome shotgun (WGS) entry which is preliminary data.</text>
</comment>
<proteinExistence type="predicted"/>
<feature type="signal peptide" evidence="4">
    <location>
        <begin position="1"/>
        <end position="24"/>
    </location>
</feature>
<evidence type="ECO:0000256" key="2">
    <source>
        <dbReference type="ARBA" id="ARBA00023043"/>
    </source>
</evidence>
<reference evidence="5" key="1">
    <citation type="submission" date="2022-01" db="EMBL/GenBank/DDBJ databases">
        <title>Genome Sequence Resource for Two Populations of Ditylenchus destructor, the Migratory Endoparasitic Phytonematode.</title>
        <authorList>
            <person name="Zhang H."/>
            <person name="Lin R."/>
            <person name="Xie B."/>
        </authorList>
    </citation>
    <scope>NUCLEOTIDE SEQUENCE</scope>
    <source>
        <strain evidence="5">BazhouSP</strain>
    </source>
</reference>
<dbReference type="PROSITE" id="PS50088">
    <property type="entry name" value="ANK_REPEAT"/>
    <property type="match status" value="3"/>
</dbReference>
<dbReference type="PANTHER" id="PTHR24198">
    <property type="entry name" value="ANKYRIN REPEAT AND PROTEIN KINASE DOMAIN-CONTAINING PROTEIN"/>
    <property type="match status" value="1"/>
</dbReference>
<evidence type="ECO:0000256" key="1">
    <source>
        <dbReference type="ARBA" id="ARBA00022737"/>
    </source>
</evidence>
<dbReference type="PROSITE" id="PS50297">
    <property type="entry name" value="ANK_REP_REGION"/>
    <property type="match status" value="3"/>
</dbReference>
<feature type="repeat" description="ANK" evidence="3">
    <location>
        <begin position="153"/>
        <end position="185"/>
    </location>
</feature>
<dbReference type="AlphaFoldDB" id="A0AAD4N1E3"/>
<dbReference type="SMART" id="SM00248">
    <property type="entry name" value="ANK"/>
    <property type="match status" value="4"/>
</dbReference>
<dbReference type="PRINTS" id="PR01415">
    <property type="entry name" value="ANKYRIN"/>
</dbReference>
<accession>A0AAD4N1E3</accession>
<evidence type="ECO:0000313" key="6">
    <source>
        <dbReference type="Proteomes" id="UP001201812"/>
    </source>
</evidence>
<organism evidence="5 6">
    <name type="scientific">Ditylenchus destructor</name>
    <dbReference type="NCBI Taxonomy" id="166010"/>
    <lineage>
        <taxon>Eukaryota</taxon>
        <taxon>Metazoa</taxon>
        <taxon>Ecdysozoa</taxon>
        <taxon>Nematoda</taxon>
        <taxon>Chromadorea</taxon>
        <taxon>Rhabditida</taxon>
        <taxon>Tylenchina</taxon>
        <taxon>Tylenchomorpha</taxon>
        <taxon>Sphaerularioidea</taxon>
        <taxon>Anguinidae</taxon>
        <taxon>Anguininae</taxon>
        <taxon>Ditylenchus</taxon>
    </lineage>
</organism>
<dbReference type="PANTHER" id="PTHR24198:SF165">
    <property type="entry name" value="ANKYRIN REPEAT-CONTAINING PROTEIN-RELATED"/>
    <property type="match status" value="1"/>
</dbReference>
<evidence type="ECO:0000313" key="5">
    <source>
        <dbReference type="EMBL" id="KAI1710367.1"/>
    </source>
</evidence>